<dbReference type="Proteomes" id="UP001595453">
    <property type="component" value="Unassembled WGS sequence"/>
</dbReference>
<comment type="caution">
    <text evidence="1">The sequence shown here is derived from an EMBL/GenBank/DDBJ whole genome shotgun (WGS) entry which is preliminary data.</text>
</comment>
<protein>
    <submittedName>
        <fullName evidence="1">Amino acid ABC transporter substrate-binding protein</fullName>
    </submittedName>
</protein>
<keyword evidence="2" id="KW-1185">Reference proteome</keyword>
<dbReference type="PANTHER" id="PTHR38834">
    <property type="entry name" value="PERIPLASMIC SUBSTRATE BINDING PROTEIN FAMILY 3"/>
    <property type="match status" value="1"/>
</dbReference>
<evidence type="ECO:0000313" key="2">
    <source>
        <dbReference type="Proteomes" id="UP001595453"/>
    </source>
</evidence>
<evidence type="ECO:0000313" key="1">
    <source>
        <dbReference type="EMBL" id="MFC3034792.1"/>
    </source>
</evidence>
<dbReference type="RefSeq" id="WP_377128748.1">
    <property type="nucleotide sequence ID" value="NZ_JBHRSD010000047.1"/>
</dbReference>
<dbReference type="SUPFAM" id="SSF53850">
    <property type="entry name" value="Periplasmic binding protein-like II"/>
    <property type="match status" value="1"/>
</dbReference>
<accession>A0ABV7CQI8</accession>
<gene>
    <name evidence="1" type="ORF">ACFOEE_19990</name>
</gene>
<dbReference type="EMBL" id="JBHRSD010000047">
    <property type="protein sequence ID" value="MFC3034792.1"/>
    <property type="molecule type" value="Genomic_DNA"/>
</dbReference>
<proteinExistence type="predicted"/>
<name>A0ABV7CQI8_9GAMM</name>
<dbReference type="Gene3D" id="3.40.190.10">
    <property type="entry name" value="Periplasmic binding protein-like II"/>
    <property type="match status" value="2"/>
</dbReference>
<organism evidence="1 2">
    <name type="scientific">Pseudoalteromonas fenneropenaei</name>
    <dbReference type="NCBI Taxonomy" id="1737459"/>
    <lineage>
        <taxon>Bacteria</taxon>
        <taxon>Pseudomonadati</taxon>
        <taxon>Pseudomonadota</taxon>
        <taxon>Gammaproteobacteria</taxon>
        <taxon>Alteromonadales</taxon>
        <taxon>Pseudoalteromonadaceae</taxon>
        <taxon>Pseudoalteromonas</taxon>
    </lineage>
</organism>
<sequence>MLGAVLLNASVRAAELNIVTENFPNFQYLNEQGQLQGKAAELVLKVLEASKIDHQISVMNWSLAYNAALRDDNTCLFSIARLDTRESQFTWVFPVAVFSASFYALESANITLSRLDDALQYKTAVIRNNFSHQYLLERGFDEERHLILITNFDNVFDLLATRSDLLDLVILSDAQYEYRLAKGEIKVPLQRLWTLEAGRTELYFACNKNIAKPLFNRLLQAYQQVSNTVKPL</sequence>
<reference evidence="2" key="1">
    <citation type="journal article" date="2019" name="Int. J. Syst. Evol. Microbiol.">
        <title>The Global Catalogue of Microorganisms (GCM) 10K type strain sequencing project: providing services to taxonomists for standard genome sequencing and annotation.</title>
        <authorList>
            <consortium name="The Broad Institute Genomics Platform"/>
            <consortium name="The Broad Institute Genome Sequencing Center for Infectious Disease"/>
            <person name="Wu L."/>
            <person name="Ma J."/>
        </authorList>
    </citation>
    <scope>NUCLEOTIDE SEQUENCE [LARGE SCALE GENOMIC DNA]</scope>
    <source>
        <strain evidence="2">KCTC 42730</strain>
    </source>
</reference>
<dbReference type="PANTHER" id="PTHR38834:SF3">
    <property type="entry name" value="SOLUTE-BINDING PROTEIN FAMILY 3_N-TERMINAL DOMAIN-CONTAINING PROTEIN"/>
    <property type="match status" value="1"/>
</dbReference>